<dbReference type="AlphaFoldDB" id="A0A3P3RBY3"/>
<organism evidence="1 2">
    <name type="scientific">Halocatena pleomorpha</name>
    <dbReference type="NCBI Taxonomy" id="1785090"/>
    <lineage>
        <taxon>Archaea</taxon>
        <taxon>Methanobacteriati</taxon>
        <taxon>Methanobacteriota</taxon>
        <taxon>Stenosarchaea group</taxon>
        <taxon>Halobacteria</taxon>
        <taxon>Halobacteriales</taxon>
        <taxon>Natronomonadaceae</taxon>
        <taxon>Halocatena</taxon>
    </lineage>
</organism>
<dbReference type="OrthoDB" id="165777at2157"/>
<protein>
    <submittedName>
        <fullName evidence="1">Uncharacterized protein</fullName>
    </submittedName>
</protein>
<dbReference type="Proteomes" id="UP000282322">
    <property type="component" value="Unassembled WGS sequence"/>
</dbReference>
<evidence type="ECO:0000313" key="1">
    <source>
        <dbReference type="EMBL" id="RRJ30987.1"/>
    </source>
</evidence>
<dbReference type="InterPro" id="IPR058320">
    <property type="entry name" value="DUF8007"/>
</dbReference>
<gene>
    <name evidence="1" type="ORF">EIK79_08220</name>
</gene>
<sequence>MDSSRTESCGRCAMTSVVEMTDRAEDGGSSPFEGDRIELDADRLRVASFPMVLAGKAKRRVDELGHTIIHGW</sequence>
<comment type="caution">
    <text evidence="1">The sequence shown here is derived from an EMBL/GenBank/DDBJ whole genome shotgun (WGS) entry which is preliminary data.</text>
</comment>
<evidence type="ECO:0000313" key="2">
    <source>
        <dbReference type="Proteomes" id="UP000282322"/>
    </source>
</evidence>
<proteinExistence type="predicted"/>
<dbReference type="Pfam" id="PF26029">
    <property type="entry name" value="DUF8007"/>
    <property type="match status" value="1"/>
</dbReference>
<dbReference type="EMBL" id="RRCH01000017">
    <property type="protein sequence ID" value="RRJ30987.1"/>
    <property type="molecule type" value="Genomic_DNA"/>
</dbReference>
<name>A0A3P3RBY3_9EURY</name>
<dbReference type="RefSeq" id="WP_124954643.1">
    <property type="nucleotide sequence ID" value="NZ_RRCH01000017.1"/>
</dbReference>
<keyword evidence="2" id="KW-1185">Reference proteome</keyword>
<accession>A0A3P3RBY3</accession>
<reference evidence="1 2" key="1">
    <citation type="submission" date="2018-11" db="EMBL/GenBank/DDBJ databases">
        <title>Taxonoimc description of Halomarina strain SPP-AMP-1.</title>
        <authorList>
            <person name="Pal Y."/>
            <person name="Srinivasana K."/>
            <person name="Verma A."/>
            <person name="Kumar P."/>
        </authorList>
    </citation>
    <scope>NUCLEOTIDE SEQUENCE [LARGE SCALE GENOMIC DNA]</scope>
    <source>
        <strain evidence="1 2">SPP-AMP-1</strain>
    </source>
</reference>